<dbReference type="PANTHER" id="PTHR42760:SF40">
    <property type="entry name" value="3-OXOACYL-[ACYL-CARRIER-PROTEIN] REDUCTASE, CHLOROPLASTIC"/>
    <property type="match status" value="1"/>
</dbReference>
<keyword evidence="3" id="KW-1185">Reference proteome</keyword>
<dbReference type="Gene3D" id="3.40.50.720">
    <property type="entry name" value="NAD(P)-binding Rossmann-like Domain"/>
    <property type="match status" value="1"/>
</dbReference>
<dbReference type="PRINTS" id="PR00080">
    <property type="entry name" value="SDRFAMILY"/>
</dbReference>
<dbReference type="CDD" id="cd05233">
    <property type="entry name" value="SDR_c"/>
    <property type="match status" value="1"/>
</dbReference>
<gene>
    <name evidence="2" type="ORF">QOZ88_04730</name>
</gene>
<dbReference type="InterPro" id="IPR002347">
    <property type="entry name" value="SDR_fam"/>
</dbReference>
<dbReference type="Pfam" id="PF13561">
    <property type="entry name" value="adh_short_C2"/>
    <property type="match status" value="1"/>
</dbReference>
<dbReference type="PANTHER" id="PTHR42760">
    <property type="entry name" value="SHORT-CHAIN DEHYDROGENASES/REDUCTASES FAMILY MEMBER"/>
    <property type="match status" value="1"/>
</dbReference>
<accession>A0ABT9I8P1</accession>
<dbReference type="RefSeq" id="WP_305998640.1">
    <property type="nucleotide sequence ID" value="NZ_JASNFN010000003.1"/>
</dbReference>
<sequence length="265" mass="27822">MSESRVPAPVPTPPAGHGLLAGKSVLITAAAGTGIGSATARRCLEEGARVAISDRHERRLAETAELLGKEFDTDVVAIPCDVTDQAQVTALVEGAIERLGAVDVLVNNAGLGGTASILEMTDEQWASVLDVTLTGTFRMTREVLRHMVGRGSGAIVNNASVIGWRAQQGQAHYAAAKAGVMALTRCTAMDVARQGVRVNAVSPSIAMHPFLAKVTSDELLDRLSDSEAFGRAAEPWEVANVIVFLASDYSTYMTGEVVSVSSQHP</sequence>
<dbReference type="Proteomes" id="UP001233673">
    <property type="component" value="Unassembled WGS sequence"/>
</dbReference>
<comment type="caution">
    <text evidence="2">The sequence shown here is derived from an EMBL/GenBank/DDBJ whole genome shotgun (WGS) entry which is preliminary data.</text>
</comment>
<proteinExistence type="inferred from homology"/>
<dbReference type="EMBL" id="JASNFN010000003">
    <property type="protein sequence ID" value="MDP5181933.1"/>
    <property type="molecule type" value="Genomic_DNA"/>
</dbReference>
<reference evidence="3" key="1">
    <citation type="submission" date="2023-05" db="EMBL/GenBank/DDBJ databases">
        <title>Draft genome of Pseudofrankia sp. BMG5.37.</title>
        <authorList>
            <person name="Gtari M."/>
            <person name="Ghodhbane F."/>
            <person name="Sbissi I."/>
        </authorList>
    </citation>
    <scope>NUCLEOTIDE SEQUENCE [LARGE SCALE GENOMIC DNA]</scope>
    <source>
        <strain evidence="3">BMG 814</strain>
    </source>
</reference>
<evidence type="ECO:0000313" key="3">
    <source>
        <dbReference type="Proteomes" id="UP001233673"/>
    </source>
</evidence>
<organism evidence="2 3">
    <name type="scientific">Blastococcus carthaginiensis</name>
    <dbReference type="NCBI Taxonomy" id="3050034"/>
    <lineage>
        <taxon>Bacteria</taxon>
        <taxon>Bacillati</taxon>
        <taxon>Actinomycetota</taxon>
        <taxon>Actinomycetes</taxon>
        <taxon>Geodermatophilales</taxon>
        <taxon>Geodermatophilaceae</taxon>
        <taxon>Blastococcus</taxon>
    </lineage>
</organism>
<dbReference type="PRINTS" id="PR00081">
    <property type="entry name" value="GDHRDH"/>
</dbReference>
<comment type="similarity">
    <text evidence="1">Belongs to the short-chain dehydrogenases/reductases (SDR) family.</text>
</comment>
<dbReference type="InterPro" id="IPR020904">
    <property type="entry name" value="Sc_DH/Rdtase_CS"/>
</dbReference>
<name>A0ABT9I8P1_9ACTN</name>
<protein>
    <submittedName>
        <fullName evidence="2">SDR family oxidoreductase</fullName>
    </submittedName>
</protein>
<dbReference type="NCBIfam" id="NF005880">
    <property type="entry name" value="PRK07831.1"/>
    <property type="match status" value="1"/>
</dbReference>
<evidence type="ECO:0000256" key="1">
    <source>
        <dbReference type="ARBA" id="ARBA00006484"/>
    </source>
</evidence>
<evidence type="ECO:0000313" key="2">
    <source>
        <dbReference type="EMBL" id="MDP5181933.1"/>
    </source>
</evidence>
<dbReference type="PROSITE" id="PS00061">
    <property type="entry name" value="ADH_SHORT"/>
    <property type="match status" value="1"/>
</dbReference>
<dbReference type="SUPFAM" id="SSF51735">
    <property type="entry name" value="NAD(P)-binding Rossmann-fold domains"/>
    <property type="match status" value="1"/>
</dbReference>
<dbReference type="InterPro" id="IPR036291">
    <property type="entry name" value="NAD(P)-bd_dom_sf"/>
</dbReference>